<dbReference type="Proteomes" id="UP001165492">
    <property type="component" value="Unassembled WGS sequence"/>
</dbReference>
<organism evidence="2 3">
    <name type="scientific">Pelosinus baikalensis</name>
    <dbReference type="NCBI Taxonomy" id="2892015"/>
    <lineage>
        <taxon>Bacteria</taxon>
        <taxon>Bacillati</taxon>
        <taxon>Bacillota</taxon>
        <taxon>Negativicutes</taxon>
        <taxon>Selenomonadales</taxon>
        <taxon>Sporomusaceae</taxon>
        <taxon>Pelosinus</taxon>
    </lineage>
</organism>
<sequence>MGVREMKQPNVICFDYYMTLVELHQPYEKIRTWLGCYLRNSHPEIDSDKFYGKFNRNRAVLSSGGIFKLGIDLLCQSLQKTCESFHINDFSYEFAELIFDLFSSPIAYFDAHDTVNKLKTQFSVGLLTNADNYIVKQSISRQKFEFDFVITSEDAKANKPDNKIFLHALEKLGKKYDEILMVGDSQFDDLYGAGKLNIKTLWINRNNEPLKAGVIPPAFTTDTLSGILKYQDLRMEL</sequence>
<dbReference type="RefSeq" id="WP_229535659.1">
    <property type="nucleotide sequence ID" value="NZ_JAJHJB010000019.1"/>
</dbReference>
<dbReference type="PRINTS" id="PR00413">
    <property type="entry name" value="HADHALOGNASE"/>
</dbReference>
<gene>
    <name evidence="2" type="ORF">LMF89_14285</name>
</gene>
<dbReference type="GO" id="GO:0016787">
    <property type="term" value="F:hydrolase activity"/>
    <property type="evidence" value="ECO:0007669"/>
    <property type="project" value="UniProtKB-KW"/>
</dbReference>
<dbReference type="Gene3D" id="1.10.150.750">
    <property type="match status" value="1"/>
</dbReference>
<dbReference type="InterPro" id="IPR041492">
    <property type="entry name" value="HAD_2"/>
</dbReference>
<dbReference type="SUPFAM" id="SSF56784">
    <property type="entry name" value="HAD-like"/>
    <property type="match status" value="1"/>
</dbReference>
<dbReference type="Pfam" id="PF13419">
    <property type="entry name" value="HAD_2"/>
    <property type="match status" value="1"/>
</dbReference>
<protein>
    <submittedName>
        <fullName evidence="2">HAD family hydrolase</fullName>
    </submittedName>
</protein>
<dbReference type="EMBL" id="JAJHJB010000019">
    <property type="protein sequence ID" value="MCC5466516.1"/>
    <property type="molecule type" value="Genomic_DNA"/>
</dbReference>
<keyword evidence="3" id="KW-1185">Reference proteome</keyword>
<reference evidence="2" key="1">
    <citation type="submission" date="2021-11" db="EMBL/GenBank/DDBJ databases">
        <title>Description of a new species Pelosinus isolated from the bottom sediments of Lake Baikal.</title>
        <authorList>
            <person name="Zakharyuk A."/>
        </authorList>
    </citation>
    <scope>NUCLEOTIDE SEQUENCE</scope>
    <source>
        <strain evidence="2">Bkl1</strain>
    </source>
</reference>
<evidence type="ECO:0000313" key="3">
    <source>
        <dbReference type="Proteomes" id="UP001165492"/>
    </source>
</evidence>
<dbReference type="PANTHER" id="PTHR43316:SF3">
    <property type="entry name" value="HALOACID DEHALOGENASE, TYPE II (AFU_ORTHOLOGUE AFUA_2G07750)-RELATED"/>
    <property type="match status" value="1"/>
</dbReference>
<dbReference type="PANTHER" id="PTHR43316">
    <property type="entry name" value="HYDROLASE, HALOACID DELAHOGENASE-RELATED"/>
    <property type="match status" value="1"/>
</dbReference>
<name>A0ABS8HTJ8_9FIRM</name>
<dbReference type="NCBIfam" id="TIGR01549">
    <property type="entry name" value="HAD-SF-IA-v1"/>
    <property type="match status" value="1"/>
</dbReference>
<comment type="caution">
    <text evidence="2">The sequence shown here is derived from an EMBL/GenBank/DDBJ whole genome shotgun (WGS) entry which is preliminary data.</text>
</comment>
<accession>A0ABS8HTJ8</accession>
<proteinExistence type="predicted"/>
<dbReference type="InterPro" id="IPR051540">
    <property type="entry name" value="S-2-haloacid_dehalogenase"/>
</dbReference>
<evidence type="ECO:0000256" key="1">
    <source>
        <dbReference type="ARBA" id="ARBA00022801"/>
    </source>
</evidence>
<dbReference type="InterPro" id="IPR006439">
    <property type="entry name" value="HAD-SF_hydro_IA"/>
</dbReference>
<dbReference type="Gene3D" id="3.40.50.1000">
    <property type="entry name" value="HAD superfamily/HAD-like"/>
    <property type="match status" value="1"/>
</dbReference>
<dbReference type="InterPro" id="IPR023214">
    <property type="entry name" value="HAD_sf"/>
</dbReference>
<evidence type="ECO:0000313" key="2">
    <source>
        <dbReference type="EMBL" id="MCC5466516.1"/>
    </source>
</evidence>
<keyword evidence="1 2" id="KW-0378">Hydrolase</keyword>
<dbReference type="InterPro" id="IPR036412">
    <property type="entry name" value="HAD-like_sf"/>
</dbReference>